<sequence>MSGELVLTDCLLSQAAERHPGSVAACGPDIGSVDYHSLHTRVSLRAKDLQQQGLRPQTWVVLQASTDLQTLIDLLAVARAGAWAVPINSRLPPAYLEQTLIAAQLHHFSLVPGQSLTPMPSSSTAAPHLKENFAADEPWSGILTSGSSGIPKLAVHSHENLVRSAQGANTLAPLDHMDRYLLSLPLYHVSGLAIVFRCMLAGAAMIFGEQAQDGDFLSAWQVTHLSLVETQLRRLLQAPRLPSTLSQLLIGGGPADPQLLQQAADRGLSCWMSYGLTEMTAQVWTRDPQGKGHLLPHRELCLADSGEILVRGQTLFLGYWRGQSLDPARDADGWFHTGDLGRWENGELCVVGRADNQFISGGENIQPESIERILKTHPDILEAIVVPYPDPVYGERPMAFVTSNNPIATEQLQAWLGTQLPSFMLPLAFLPMPEQTGIKPRRRELQLLALQALPYQDPNSP</sequence>
<evidence type="ECO:0000313" key="3">
    <source>
        <dbReference type="EMBL" id="SIT70902.1"/>
    </source>
</evidence>
<dbReference type="Pfam" id="PF13193">
    <property type="entry name" value="AMP-binding_C"/>
    <property type="match status" value="1"/>
</dbReference>
<dbReference type="InterPro" id="IPR025110">
    <property type="entry name" value="AMP-bd_C"/>
</dbReference>
<dbReference type="AlphaFoldDB" id="A0A1R3W035"/>
<reference evidence="3 4" key="1">
    <citation type="submission" date="2017-01" db="EMBL/GenBank/DDBJ databases">
        <authorList>
            <person name="Mah S.A."/>
            <person name="Swanson W.J."/>
            <person name="Moy G.W."/>
            <person name="Vacquier V.D."/>
        </authorList>
    </citation>
    <scope>NUCLEOTIDE SEQUENCE [LARGE SCALE GENOMIC DNA]</scope>
    <source>
        <strain evidence="3 4">M9</strain>
    </source>
</reference>
<proteinExistence type="predicted"/>
<dbReference type="CDD" id="cd17630">
    <property type="entry name" value="OSB_MenE-like"/>
    <property type="match status" value="1"/>
</dbReference>
<dbReference type="STRING" id="233100.SAMN05216526_1428"/>
<dbReference type="InterPro" id="IPR045851">
    <property type="entry name" value="AMP-bd_C_sf"/>
</dbReference>
<name>A0A1R3W035_9GAMM</name>
<dbReference type="SUPFAM" id="SSF56801">
    <property type="entry name" value="Acetyl-CoA synthetase-like"/>
    <property type="match status" value="1"/>
</dbReference>
<dbReference type="InterPro" id="IPR000873">
    <property type="entry name" value="AMP-dep_synth/lig_dom"/>
</dbReference>
<accession>A0A1R3W035</accession>
<evidence type="ECO:0000313" key="4">
    <source>
        <dbReference type="Proteomes" id="UP000223759"/>
    </source>
</evidence>
<keyword evidence="4" id="KW-1185">Reference proteome</keyword>
<evidence type="ECO:0000259" key="2">
    <source>
        <dbReference type="Pfam" id="PF13193"/>
    </source>
</evidence>
<dbReference type="PANTHER" id="PTHR43767:SF1">
    <property type="entry name" value="NONRIBOSOMAL PEPTIDE SYNTHASE PES1 (EUROFUNG)-RELATED"/>
    <property type="match status" value="1"/>
</dbReference>
<dbReference type="GO" id="GO:0016878">
    <property type="term" value="F:acid-thiol ligase activity"/>
    <property type="evidence" value="ECO:0007669"/>
    <property type="project" value="UniProtKB-ARBA"/>
</dbReference>
<dbReference type="Pfam" id="PF00501">
    <property type="entry name" value="AMP-binding"/>
    <property type="match status" value="1"/>
</dbReference>
<dbReference type="Gene3D" id="3.30.300.30">
    <property type="match status" value="1"/>
</dbReference>
<dbReference type="Proteomes" id="UP000223759">
    <property type="component" value="Unassembled WGS sequence"/>
</dbReference>
<dbReference type="OrthoDB" id="9803968at2"/>
<dbReference type="InterPro" id="IPR042099">
    <property type="entry name" value="ANL_N_sf"/>
</dbReference>
<gene>
    <name evidence="3" type="ORF">SAMN05216526_1428</name>
</gene>
<organism evidence="3 4">
    <name type="scientific">Ectothiorhodosinus mongolicus</name>
    <dbReference type="NCBI Taxonomy" id="233100"/>
    <lineage>
        <taxon>Bacteria</taxon>
        <taxon>Pseudomonadati</taxon>
        <taxon>Pseudomonadota</taxon>
        <taxon>Gammaproteobacteria</taxon>
        <taxon>Chromatiales</taxon>
        <taxon>Ectothiorhodospiraceae</taxon>
        <taxon>Ectothiorhodosinus</taxon>
    </lineage>
</organism>
<dbReference type="EMBL" id="FTPK01000002">
    <property type="protein sequence ID" value="SIT70902.1"/>
    <property type="molecule type" value="Genomic_DNA"/>
</dbReference>
<dbReference type="PANTHER" id="PTHR43767">
    <property type="entry name" value="LONG-CHAIN-FATTY-ACID--COA LIGASE"/>
    <property type="match status" value="1"/>
</dbReference>
<protein>
    <submittedName>
        <fullName evidence="3">2-succinylbenzoyl-CoA synthetase</fullName>
    </submittedName>
</protein>
<dbReference type="InterPro" id="IPR050237">
    <property type="entry name" value="ATP-dep_AMP-bd_enzyme"/>
</dbReference>
<evidence type="ECO:0000259" key="1">
    <source>
        <dbReference type="Pfam" id="PF00501"/>
    </source>
</evidence>
<feature type="domain" description="AMP-binding enzyme C-terminal" evidence="2">
    <location>
        <begin position="370"/>
        <end position="428"/>
    </location>
</feature>
<feature type="domain" description="AMP-dependent synthetase/ligase" evidence="1">
    <location>
        <begin position="13"/>
        <end position="320"/>
    </location>
</feature>
<dbReference type="Gene3D" id="3.40.50.12780">
    <property type="entry name" value="N-terminal domain of ligase-like"/>
    <property type="match status" value="1"/>
</dbReference>